<sequence length="359" mass="40357">MENIKGQILPCNTGMLESFVKSNAFKDSHFGPVHFLVDRVVIRNDLGQVEIEKEKVLHFALNLLAIARDTPRLQDHLGYFVSECQSLVEDHNNFKIKKGIYANKPDLPQQYCPKSFLFTKWGDVSKYQQNVSPPVSREERVITHKFIAARLLVIGDIVGYREHRGCPSTPCTGDVAGRVCDVCYKNVFNKNVTSRKEHGIIVASIDSSNACTRKWESDRKNLHHYWEGGGDIQMSTAPLGRKRDGEGFWAGASTDLEIPYHLSRWGLRVPIWPFSDRGRDTTRLAPSPATAETGHGTPVDLIRPPAACTTPHSLFHQPLPTVTTPIYQTKPTWGSQLLGRSIRAEGVQRRPFFAGWLSL</sequence>
<gene>
    <name evidence="2" type="ORF">Fcan01_27431</name>
</gene>
<comment type="caution">
    <text evidence="2">The sequence shown here is derived from an EMBL/GenBank/DDBJ whole genome shotgun (WGS) entry which is preliminary data.</text>
</comment>
<dbReference type="AlphaFoldDB" id="A0A226CXW8"/>
<dbReference type="OrthoDB" id="8196455at2759"/>
<protein>
    <submittedName>
        <fullName evidence="2">Uncharacterized protein</fullName>
    </submittedName>
</protein>
<evidence type="ECO:0000256" key="1">
    <source>
        <dbReference type="SAM" id="MobiDB-lite"/>
    </source>
</evidence>
<dbReference type="EMBL" id="LNIX01000052">
    <property type="protein sequence ID" value="OXA37793.1"/>
    <property type="molecule type" value="Genomic_DNA"/>
</dbReference>
<organism evidence="2 3">
    <name type="scientific">Folsomia candida</name>
    <name type="common">Springtail</name>
    <dbReference type="NCBI Taxonomy" id="158441"/>
    <lineage>
        <taxon>Eukaryota</taxon>
        <taxon>Metazoa</taxon>
        <taxon>Ecdysozoa</taxon>
        <taxon>Arthropoda</taxon>
        <taxon>Hexapoda</taxon>
        <taxon>Collembola</taxon>
        <taxon>Entomobryomorpha</taxon>
        <taxon>Isotomoidea</taxon>
        <taxon>Isotomidae</taxon>
        <taxon>Proisotominae</taxon>
        <taxon>Folsomia</taxon>
    </lineage>
</organism>
<feature type="region of interest" description="Disordered" evidence="1">
    <location>
        <begin position="280"/>
        <end position="300"/>
    </location>
</feature>
<name>A0A226CXW8_FOLCA</name>
<accession>A0A226CXW8</accession>
<dbReference type="STRING" id="158441.A0A226CXW8"/>
<dbReference type="Proteomes" id="UP000198287">
    <property type="component" value="Unassembled WGS sequence"/>
</dbReference>
<keyword evidence="3" id="KW-1185">Reference proteome</keyword>
<reference evidence="2 3" key="1">
    <citation type="submission" date="2015-12" db="EMBL/GenBank/DDBJ databases">
        <title>The genome of Folsomia candida.</title>
        <authorList>
            <person name="Faddeeva A."/>
            <person name="Derks M.F."/>
            <person name="Anvar Y."/>
            <person name="Smit S."/>
            <person name="Van Straalen N."/>
            <person name="Roelofs D."/>
        </authorList>
    </citation>
    <scope>NUCLEOTIDE SEQUENCE [LARGE SCALE GENOMIC DNA]</scope>
    <source>
        <strain evidence="2 3">VU population</strain>
        <tissue evidence="2">Whole body</tissue>
    </source>
</reference>
<evidence type="ECO:0000313" key="3">
    <source>
        <dbReference type="Proteomes" id="UP000198287"/>
    </source>
</evidence>
<evidence type="ECO:0000313" key="2">
    <source>
        <dbReference type="EMBL" id="OXA37793.1"/>
    </source>
</evidence>
<proteinExistence type="predicted"/>